<dbReference type="Pfam" id="PF16206">
    <property type="entry name" value="Mon2_C"/>
    <property type="match status" value="3"/>
</dbReference>
<dbReference type="GO" id="GO:0015031">
    <property type="term" value="P:protein transport"/>
    <property type="evidence" value="ECO:0007669"/>
    <property type="project" value="UniProtKB-KW"/>
</dbReference>
<dbReference type="InterPro" id="IPR032629">
    <property type="entry name" value="DCB_dom"/>
</dbReference>
<feature type="domain" description="Mon2 C-terminal" evidence="6">
    <location>
        <begin position="1675"/>
        <end position="1780"/>
    </location>
</feature>
<feature type="compositionally biased region" description="Polar residues" evidence="4">
    <location>
        <begin position="400"/>
        <end position="416"/>
    </location>
</feature>
<evidence type="ECO:0000259" key="6">
    <source>
        <dbReference type="Pfam" id="PF16206"/>
    </source>
</evidence>
<comment type="similarity">
    <text evidence="1">Belongs to the MON2 family.</text>
</comment>
<sequence>MSGLTAFLQTELLTLSSEARRKHPEIKEAAERLSAILRSFKERPGYNIANELSKSEDALRPFVLACETKQVKLVTIAIGCIQKLISFHAIPETSVRTILRKLTDISVHGVEIQLKILQTVLPLLTNYRSVHDDILAEALLICFRLQDSKIVVVNNTAAATLRQLVIFVFDKVAKEDDQEPEEDEVTHDIQLSSGDTITLRPCAKDAYYLFQDLCLLTNSESPEFLRLTQLSKTFGLELIESVLTNHYMLFRTHKELSSLLRERVCPLIIKNFSEKHEFPQTMRLTRVVYILIKQFSEILIMECEIFLSMFVKILEPESPLWQRVLAMEIFRGVCGDPSLLRSLYQWYDCQDSSTDVFRDMITGFGRLATEKPQLIGATQGGRDSMDHGSGSGNYTAHHAGTTSFSSGEQTSPNLSTAGSTMRIQCIDQLDKAEPPVIPETYIFYLAVVCLNAIADGLAGLVLPRFAAGSTRTLSTSTRSTTTEPNAEEQQQQPTSSETTESTTAKKDLELVTEMSNVAWPGLLAAMSFYLSANLDEELFQSTMRSYQNFTNVCGVLGLVVPRDAFLTNLCKNAIPANPVLSSGLLSNKNTGSTTSIATVSTSTIAVSYSELPAQQQQVLSNIVLSDKNLYSLRVLLNITMFLGGVLGPSWYLVLETLQQADFLLFNRPSPKGSGSGSASTIGVPPIRRTLSGTAQSSTSINTLTSQQSSGATNQLMDADHVGIIHGSLTRLFENAKFLDDAAFIAFTTALCRLSAEASGLPIGEEEPSSANKSARAKIFNKTSFAVEKLRYIAILDMDRLISADKDCGAWDLITTHLIATANYAGTPDSIRTQCCESIADIITTAMECSLSEDKEPDENLQTRLLKALNQCINYTPPKDNDSEKGYTQKTFPEVQRMGLETLNKLLQTSGQSFTCGWSLIFEMVKHVTTVASSTATSQENNDDDTELHIEEESKPERSSIDTTTSSLRTNNNVTKAAGGLIKVAFASLQLICTDFLALLSPDCLRQCIATLGAFGMQNEDINISLTAVGLLWNLSDFIQTKRLDLVKSGQEEPSNQIISKESLNIDQTLDGKETPAVLSILWMLLLLQLSHICTDPRPEVRHGANQTLFRTIMLNGNVLSSNLWSACIWEVLFPLLDATKMSSIRAIRMMQAQSTRSPSLSPSADRDASGFLLHHSRDTADKQWDETKVLVLNGISGIFRDFLGKLYSLPRFDRAWSLLLAHLEDSCLRSSQEVSLASVKSFRNIIGQQPDCGSQDTVVELWEKAWLSWLAIGESIIDQDDRGESRVEERLKQLDSDLHSLTLSLSSSSAAAISDDFSQDMLTSFVSMFTDLYNVISSRFELRDVESLLIVLKNLLVYSTSPQYRPDIDHLSPLQDAVLNVIQNLNKSVPGIPPLVLRDLSEYMTLAFLGPQQEKSNTPPSQRRYTSVTYIALNKKSSKMAIDLFKEHVDNLSLYSEGVFERLIGAFGLPMKLKYDCPPSYKHGEDKTTLWKLATTGLLDIMRMGLEKLHAFDEEVPLERFIGVWRTLVDVLHGSLLSPSTPPSTMTIEELDVDEHFDISLLSVIQSDIVIFIGEPRVPDDIIERLVDILRESSRLYYVDESHSHRQETDGELATKELAIEEENGAKNASDRSSDIVGTTGTIVPVMKESFAYAALKTLFALCSSDKQDHIKVRQRIGRATIPVLLERCETILRNYTADEPLLGRCPFPRVRKEEMLFFLRQSIDLKLQLDILGYKDQQGSAKQLLLSGPRGHLFYLYPTLCQMITCDDSTVVALIRDCLQVAGAEIGLASL</sequence>
<feature type="region of interest" description="Disordered" evidence="4">
    <location>
        <begin position="471"/>
        <end position="504"/>
    </location>
</feature>
<dbReference type="InterPro" id="IPR032817">
    <property type="entry name" value="Mon2_C"/>
</dbReference>
<reference evidence="8" key="1">
    <citation type="journal article" date="2014" name="Genome Announc.">
        <title>De novo whole-genome sequence and genome annotation of Lichtheimia ramosa.</title>
        <authorList>
            <person name="Linde J."/>
            <person name="Schwartze V."/>
            <person name="Binder U."/>
            <person name="Lass-Florl C."/>
            <person name="Voigt K."/>
            <person name="Horn F."/>
        </authorList>
    </citation>
    <scope>NUCLEOTIDE SEQUENCE</scope>
    <source>
        <strain evidence="8">JMRC FSU:6197</strain>
    </source>
</reference>
<keyword evidence="2" id="KW-0813">Transport</keyword>
<feature type="region of interest" description="Disordered" evidence="4">
    <location>
        <begin position="378"/>
        <end position="416"/>
    </location>
</feature>
<evidence type="ECO:0008006" key="9">
    <source>
        <dbReference type="Google" id="ProtNLM"/>
    </source>
</evidence>
<evidence type="ECO:0000259" key="5">
    <source>
        <dbReference type="Pfam" id="PF12783"/>
    </source>
</evidence>
<keyword evidence="3" id="KW-0653">Protein transport</keyword>
<dbReference type="SUPFAM" id="SSF48371">
    <property type="entry name" value="ARM repeat"/>
    <property type="match status" value="1"/>
</dbReference>
<proteinExistence type="inferred from homology"/>
<evidence type="ECO:0000259" key="7">
    <source>
        <dbReference type="Pfam" id="PF16213"/>
    </source>
</evidence>
<evidence type="ECO:0000256" key="1">
    <source>
        <dbReference type="ARBA" id="ARBA00008144"/>
    </source>
</evidence>
<feature type="domain" description="Mon2 C-terminal" evidence="6">
    <location>
        <begin position="1259"/>
        <end position="1594"/>
    </location>
</feature>
<dbReference type="PANTHER" id="PTHR10663:SF333">
    <property type="entry name" value="PROTEIN MON2 HOMOLOG"/>
    <property type="match status" value="1"/>
</dbReference>
<dbReference type="InterPro" id="IPR032691">
    <property type="entry name" value="Mon2/Sec7/BIG1-like_HUS"/>
</dbReference>
<organism evidence="8">
    <name type="scientific">Lichtheimia ramosa</name>
    <dbReference type="NCBI Taxonomy" id="688394"/>
    <lineage>
        <taxon>Eukaryota</taxon>
        <taxon>Fungi</taxon>
        <taxon>Fungi incertae sedis</taxon>
        <taxon>Mucoromycota</taxon>
        <taxon>Mucoromycotina</taxon>
        <taxon>Mucoromycetes</taxon>
        <taxon>Mucorales</taxon>
        <taxon>Lichtheimiaceae</taxon>
        <taxon>Lichtheimia</taxon>
    </lineage>
</organism>
<dbReference type="Pfam" id="PF12783">
    <property type="entry name" value="Sec7-like_HUS"/>
    <property type="match status" value="1"/>
</dbReference>
<dbReference type="OrthoDB" id="294853at2759"/>
<feature type="compositionally biased region" description="Low complexity" evidence="4">
    <location>
        <begin position="471"/>
        <end position="502"/>
    </location>
</feature>
<feature type="region of interest" description="Disordered" evidence="4">
    <location>
        <begin position="932"/>
        <end position="966"/>
    </location>
</feature>
<dbReference type="InterPro" id="IPR016024">
    <property type="entry name" value="ARM-type_fold"/>
</dbReference>
<protein>
    <recommendedName>
        <fullName evidence="9">Protein MON2 homolog</fullName>
    </recommendedName>
</protein>
<dbReference type="PANTHER" id="PTHR10663">
    <property type="entry name" value="GUANYL-NUCLEOTIDE EXCHANGE FACTOR"/>
    <property type="match status" value="1"/>
</dbReference>
<accession>A0A077WK97</accession>
<feature type="domain" description="Mon2/Sec7/BIG1-like HUS" evidence="5">
    <location>
        <begin position="202"/>
        <end position="356"/>
    </location>
</feature>
<gene>
    <name evidence="8" type="ORF">LRAMOSA01483</name>
</gene>
<feature type="compositionally biased region" description="Basic and acidic residues" evidence="4">
    <location>
        <begin position="946"/>
        <end position="959"/>
    </location>
</feature>
<evidence type="ECO:0000256" key="3">
    <source>
        <dbReference type="ARBA" id="ARBA00022927"/>
    </source>
</evidence>
<evidence type="ECO:0000256" key="4">
    <source>
        <dbReference type="SAM" id="MobiDB-lite"/>
    </source>
</evidence>
<name>A0A077WK97_9FUNG</name>
<feature type="domain" description="Mon2 C-terminal" evidence="6">
    <location>
        <begin position="993"/>
        <end position="1248"/>
    </location>
</feature>
<dbReference type="GO" id="GO:0005794">
    <property type="term" value="C:Golgi apparatus"/>
    <property type="evidence" value="ECO:0007669"/>
    <property type="project" value="UniProtKB-ARBA"/>
</dbReference>
<dbReference type="EMBL" id="LK023324">
    <property type="protein sequence ID" value="CDS07534.1"/>
    <property type="molecule type" value="Genomic_DNA"/>
</dbReference>
<dbReference type="Pfam" id="PF16213">
    <property type="entry name" value="DCB"/>
    <property type="match status" value="1"/>
</dbReference>
<evidence type="ECO:0000256" key="2">
    <source>
        <dbReference type="ARBA" id="ARBA00022448"/>
    </source>
</evidence>
<feature type="domain" description="Mon2/Sec7/BIG1-like dimerisation and cyclophilin-binding" evidence="7">
    <location>
        <begin position="3"/>
        <end position="176"/>
    </location>
</feature>
<evidence type="ECO:0000313" key="8">
    <source>
        <dbReference type="EMBL" id="CDS07534.1"/>
    </source>
</evidence>